<dbReference type="EMBL" id="MU273467">
    <property type="protein sequence ID" value="KAI0036916.1"/>
    <property type="molecule type" value="Genomic_DNA"/>
</dbReference>
<keyword evidence="2" id="KW-1185">Reference proteome</keyword>
<gene>
    <name evidence="1" type="ORF">K488DRAFT_67303</name>
</gene>
<comment type="caution">
    <text evidence="1">The sequence shown here is derived from an EMBL/GenBank/DDBJ whole genome shotgun (WGS) entry which is preliminary data.</text>
</comment>
<evidence type="ECO:0000313" key="2">
    <source>
        <dbReference type="Proteomes" id="UP000814128"/>
    </source>
</evidence>
<accession>A0ACB8R062</accession>
<organism evidence="1 2">
    <name type="scientific">Vararia minispora EC-137</name>
    <dbReference type="NCBI Taxonomy" id="1314806"/>
    <lineage>
        <taxon>Eukaryota</taxon>
        <taxon>Fungi</taxon>
        <taxon>Dikarya</taxon>
        <taxon>Basidiomycota</taxon>
        <taxon>Agaricomycotina</taxon>
        <taxon>Agaricomycetes</taxon>
        <taxon>Russulales</taxon>
        <taxon>Lachnocladiaceae</taxon>
        <taxon>Vararia</taxon>
    </lineage>
</organism>
<reference evidence="1" key="2">
    <citation type="journal article" date="2022" name="New Phytol.">
        <title>Evolutionary transition to the ectomycorrhizal habit in the genomes of a hyperdiverse lineage of mushroom-forming fungi.</title>
        <authorList>
            <person name="Looney B."/>
            <person name="Miyauchi S."/>
            <person name="Morin E."/>
            <person name="Drula E."/>
            <person name="Courty P.E."/>
            <person name="Kohler A."/>
            <person name="Kuo A."/>
            <person name="LaButti K."/>
            <person name="Pangilinan J."/>
            <person name="Lipzen A."/>
            <person name="Riley R."/>
            <person name="Andreopoulos W."/>
            <person name="He G."/>
            <person name="Johnson J."/>
            <person name="Nolan M."/>
            <person name="Tritt A."/>
            <person name="Barry K.W."/>
            <person name="Grigoriev I.V."/>
            <person name="Nagy L.G."/>
            <person name="Hibbett D."/>
            <person name="Henrissat B."/>
            <person name="Matheny P.B."/>
            <person name="Labbe J."/>
            <person name="Martin F.M."/>
        </authorList>
    </citation>
    <scope>NUCLEOTIDE SEQUENCE</scope>
    <source>
        <strain evidence="1">EC-137</strain>
    </source>
</reference>
<dbReference type="Proteomes" id="UP000814128">
    <property type="component" value="Unassembled WGS sequence"/>
</dbReference>
<proteinExistence type="predicted"/>
<name>A0ACB8R062_9AGAM</name>
<reference evidence="1" key="1">
    <citation type="submission" date="2021-02" db="EMBL/GenBank/DDBJ databases">
        <authorList>
            <consortium name="DOE Joint Genome Institute"/>
            <person name="Ahrendt S."/>
            <person name="Looney B.P."/>
            <person name="Miyauchi S."/>
            <person name="Morin E."/>
            <person name="Drula E."/>
            <person name="Courty P.E."/>
            <person name="Chicoki N."/>
            <person name="Fauchery L."/>
            <person name="Kohler A."/>
            <person name="Kuo A."/>
            <person name="Labutti K."/>
            <person name="Pangilinan J."/>
            <person name="Lipzen A."/>
            <person name="Riley R."/>
            <person name="Andreopoulos W."/>
            <person name="He G."/>
            <person name="Johnson J."/>
            <person name="Barry K.W."/>
            <person name="Grigoriev I.V."/>
            <person name="Nagy L."/>
            <person name="Hibbett D."/>
            <person name="Henrissat B."/>
            <person name="Matheny P.B."/>
            <person name="Labbe J."/>
            <person name="Martin F."/>
        </authorList>
    </citation>
    <scope>NUCLEOTIDE SEQUENCE</scope>
    <source>
        <strain evidence="1">EC-137</strain>
    </source>
</reference>
<sequence length="258" mass="27942">MSASRSDVETRVRARRRGRWTEYRSGLALTAPHAGRAACVHVRGDARACVPVHRACERPRCVHARTPIQELAVPSMHRSSPCAHDSPTARVTTYASANTMPARGPGLDRGVALGYRRSSQTPCPGQRTPAGLNARGDTTGSSTRSLKPRRTPRASHPVRASSASSPSSDAVVRRGASRTRTSEHVLRSRRLARMREPGHCGTEELVAQLFARSHVRTHAHASEEKVRAFLNPNLSEDRVGRASMGAEASKGQARASSR</sequence>
<evidence type="ECO:0000313" key="1">
    <source>
        <dbReference type="EMBL" id="KAI0036916.1"/>
    </source>
</evidence>
<protein>
    <submittedName>
        <fullName evidence="1">Uncharacterized protein</fullName>
    </submittedName>
</protein>